<keyword evidence="2" id="KW-0472">Membrane</keyword>
<evidence type="ECO:0000313" key="4">
    <source>
        <dbReference type="Proteomes" id="UP000567179"/>
    </source>
</evidence>
<feature type="compositionally biased region" description="Polar residues" evidence="1">
    <location>
        <begin position="229"/>
        <end position="238"/>
    </location>
</feature>
<dbReference type="AlphaFoldDB" id="A0A8H5F1V2"/>
<reference evidence="3 4" key="1">
    <citation type="journal article" date="2020" name="ISME J.">
        <title>Uncovering the hidden diversity of litter-decomposition mechanisms in mushroom-forming fungi.</title>
        <authorList>
            <person name="Floudas D."/>
            <person name="Bentzer J."/>
            <person name="Ahren D."/>
            <person name="Johansson T."/>
            <person name="Persson P."/>
            <person name="Tunlid A."/>
        </authorList>
    </citation>
    <scope>NUCLEOTIDE SEQUENCE [LARGE SCALE GENOMIC DNA]</scope>
    <source>
        <strain evidence="3 4">CBS 101986</strain>
    </source>
</reference>
<comment type="caution">
    <text evidence="3">The sequence shown here is derived from an EMBL/GenBank/DDBJ whole genome shotgun (WGS) entry which is preliminary data.</text>
</comment>
<keyword evidence="2" id="KW-1133">Transmembrane helix</keyword>
<dbReference type="EMBL" id="JAACJJ010000028">
    <property type="protein sequence ID" value="KAF5320770.1"/>
    <property type="molecule type" value="Genomic_DNA"/>
</dbReference>
<gene>
    <name evidence="3" type="ORF">D9619_001510</name>
</gene>
<feature type="transmembrane region" description="Helical" evidence="2">
    <location>
        <begin position="38"/>
        <end position="56"/>
    </location>
</feature>
<evidence type="ECO:0000313" key="3">
    <source>
        <dbReference type="EMBL" id="KAF5320770.1"/>
    </source>
</evidence>
<dbReference type="Proteomes" id="UP000567179">
    <property type="component" value="Unassembled WGS sequence"/>
</dbReference>
<name>A0A8H5F1V2_9AGAR</name>
<evidence type="ECO:0000256" key="1">
    <source>
        <dbReference type="SAM" id="MobiDB-lite"/>
    </source>
</evidence>
<keyword evidence="2" id="KW-0812">Transmembrane</keyword>
<sequence>MPHGFGCFRRFLCGIIALTAAISMVLAVYLSKFFMRQGIVWLLVGVQLFSFLRATWSAVRKPMFRLPQSVASETVGLFVLLPFQLIIVLLMASMGPKPGRWHHPIFLHLRIFSITSASIHILYTVGLVAVSMLTVPAYDADVWLRDIDSVPSPFPSAIIFAYICPCVARHFAATRDFVSEPEPSDPPTTECLPTCLPNCTTHNSSPRYPKPLGCNNTGQENEQLGDATPETTQRNSRQGPPVLPRSLVRLPNAAERRASIYVDLPLGDQWHF</sequence>
<accession>A0A8H5F1V2</accession>
<keyword evidence="4" id="KW-1185">Reference proteome</keyword>
<evidence type="ECO:0000256" key="2">
    <source>
        <dbReference type="SAM" id="Phobius"/>
    </source>
</evidence>
<organism evidence="3 4">
    <name type="scientific">Psilocybe cf. subviscida</name>
    <dbReference type="NCBI Taxonomy" id="2480587"/>
    <lineage>
        <taxon>Eukaryota</taxon>
        <taxon>Fungi</taxon>
        <taxon>Dikarya</taxon>
        <taxon>Basidiomycota</taxon>
        <taxon>Agaricomycotina</taxon>
        <taxon>Agaricomycetes</taxon>
        <taxon>Agaricomycetidae</taxon>
        <taxon>Agaricales</taxon>
        <taxon>Agaricineae</taxon>
        <taxon>Strophariaceae</taxon>
        <taxon>Psilocybe</taxon>
    </lineage>
</organism>
<feature type="region of interest" description="Disordered" evidence="1">
    <location>
        <begin position="207"/>
        <end position="245"/>
    </location>
</feature>
<feature type="transmembrane region" description="Helical" evidence="2">
    <location>
        <begin position="12"/>
        <end position="31"/>
    </location>
</feature>
<feature type="transmembrane region" description="Helical" evidence="2">
    <location>
        <begin position="107"/>
        <end position="133"/>
    </location>
</feature>
<proteinExistence type="predicted"/>
<dbReference type="OrthoDB" id="2998233at2759"/>
<protein>
    <submittedName>
        <fullName evidence="3">Uncharacterized protein</fullName>
    </submittedName>
</protein>
<feature type="transmembrane region" description="Helical" evidence="2">
    <location>
        <begin position="76"/>
        <end position="95"/>
    </location>
</feature>